<evidence type="ECO:0000313" key="4">
    <source>
        <dbReference type="Proteomes" id="UP000515981"/>
    </source>
</evidence>
<evidence type="ECO:0000313" key="3">
    <source>
        <dbReference type="EMBL" id="QNM02651.1"/>
    </source>
</evidence>
<evidence type="ECO:0000259" key="1">
    <source>
        <dbReference type="Pfam" id="PF00534"/>
    </source>
</evidence>
<name>A0A7G9FVR9_9FIRM</name>
<feature type="domain" description="Glycosyltransferase subfamily 4-like N-terminal" evidence="2">
    <location>
        <begin position="14"/>
        <end position="182"/>
    </location>
</feature>
<dbReference type="PANTHER" id="PTHR45947:SF3">
    <property type="entry name" value="SULFOQUINOVOSYL TRANSFERASE SQD2"/>
    <property type="match status" value="1"/>
</dbReference>
<feature type="domain" description="Glycosyl transferase family 1" evidence="1">
    <location>
        <begin position="193"/>
        <end position="354"/>
    </location>
</feature>
<gene>
    <name evidence="3" type="ORF">H9Q77_00185</name>
</gene>
<accession>A0A7G9FVR9</accession>
<dbReference type="InterPro" id="IPR028098">
    <property type="entry name" value="Glyco_trans_4-like_N"/>
</dbReference>
<dbReference type="Pfam" id="PF00534">
    <property type="entry name" value="Glycos_transf_1"/>
    <property type="match status" value="1"/>
</dbReference>
<dbReference type="CDD" id="cd03817">
    <property type="entry name" value="GT4_UGDG-like"/>
    <property type="match status" value="1"/>
</dbReference>
<dbReference type="KEGG" id="ssun:H9Q77_00185"/>
<keyword evidence="4" id="KW-1185">Reference proteome</keyword>
<dbReference type="SUPFAM" id="SSF53756">
    <property type="entry name" value="UDP-Glycosyltransferase/glycogen phosphorylase"/>
    <property type="match status" value="1"/>
</dbReference>
<dbReference type="GO" id="GO:0016758">
    <property type="term" value="F:hexosyltransferase activity"/>
    <property type="evidence" value="ECO:0007669"/>
    <property type="project" value="TreeGrafter"/>
</dbReference>
<dbReference type="Pfam" id="PF13439">
    <property type="entry name" value="Glyco_transf_4"/>
    <property type="match status" value="1"/>
</dbReference>
<sequence>MKVLITTDWYKPAINGVVTSVCNLREELQQRGHEVKILTLSRTARSYEEEGVIYMGSVNAGYIYPGARLRVSPGRELYRGIIEWNPDIVHSQCELSTFFMAKKIAEECKIPLVHTYHTVYEDYTHYFSPYKKWGRDMVQFLTRQISEKVDSMIAPSTKIETLLKDYGIHCPVSVIPSGIDLSKYDAQTRTDSRERIRRKYKMDRKTTVLLYVGRLAKEKNVEELLEYQQKVQESGTMLMIVGGGPYLETLRKKAAELGVTESVIFTGMVSPAEVASYYPAGDLFVSASTSETQGLTYAEALAAGLPLLCRRDQCLRAVVEEDKNGWQYRTEEEFLKDLKNWKEKEDDEHRGMCSYAKQSAEIFSKKRFAGSMEQLYQRQIEEKQAEREKHLAKSRQYCILG</sequence>
<reference evidence="3 4" key="1">
    <citation type="submission" date="2020-08" db="EMBL/GenBank/DDBJ databases">
        <authorList>
            <person name="Liu C."/>
            <person name="Sun Q."/>
        </authorList>
    </citation>
    <scope>NUCLEOTIDE SEQUENCE [LARGE SCALE GENOMIC DNA]</scope>
    <source>
        <strain evidence="3 4">NSJ-8</strain>
    </source>
</reference>
<dbReference type="InterPro" id="IPR050194">
    <property type="entry name" value="Glycosyltransferase_grp1"/>
</dbReference>
<dbReference type="EMBL" id="CP060633">
    <property type="protein sequence ID" value="QNM02651.1"/>
    <property type="molecule type" value="Genomic_DNA"/>
</dbReference>
<dbReference type="RefSeq" id="WP_249326300.1">
    <property type="nucleotide sequence ID" value="NZ_CP060633.1"/>
</dbReference>
<dbReference type="AlphaFoldDB" id="A0A7G9FVR9"/>
<keyword evidence="3" id="KW-0808">Transferase</keyword>
<dbReference type="InterPro" id="IPR001296">
    <property type="entry name" value="Glyco_trans_1"/>
</dbReference>
<proteinExistence type="predicted"/>
<protein>
    <submittedName>
        <fullName evidence="3">Glycosyltransferase family 4 protein</fullName>
    </submittedName>
</protein>
<evidence type="ECO:0000259" key="2">
    <source>
        <dbReference type="Pfam" id="PF13439"/>
    </source>
</evidence>
<dbReference type="Proteomes" id="UP000515981">
    <property type="component" value="Chromosome"/>
</dbReference>
<organism evidence="3 4">
    <name type="scientific">Simiaoa sunii</name>
    <dbReference type="NCBI Taxonomy" id="2763672"/>
    <lineage>
        <taxon>Bacteria</taxon>
        <taxon>Bacillati</taxon>
        <taxon>Bacillota</taxon>
        <taxon>Clostridia</taxon>
        <taxon>Lachnospirales</taxon>
        <taxon>Lachnospiraceae</taxon>
        <taxon>Simiaoa</taxon>
    </lineage>
</organism>
<dbReference type="PANTHER" id="PTHR45947">
    <property type="entry name" value="SULFOQUINOVOSYL TRANSFERASE SQD2"/>
    <property type="match status" value="1"/>
</dbReference>
<dbReference type="Gene3D" id="3.40.50.2000">
    <property type="entry name" value="Glycogen Phosphorylase B"/>
    <property type="match status" value="2"/>
</dbReference>